<evidence type="ECO:0000259" key="3">
    <source>
        <dbReference type="PROSITE" id="PS50887"/>
    </source>
</evidence>
<dbReference type="Pfam" id="PF00563">
    <property type="entry name" value="EAL"/>
    <property type="match status" value="1"/>
</dbReference>
<protein>
    <submittedName>
        <fullName evidence="4">EAL domain-containing protein</fullName>
    </submittedName>
</protein>
<dbReference type="PROSITE" id="PS50885">
    <property type="entry name" value="HAMP"/>
    <property type="match status" value="1"/>
</dbReference>
<dbReference type="InterPro" id="IPR032244">
    <property type="entry name" value="LapD_MoxY_N"/>
</dbReference>
<dbReference type="PROSITE" id="PS50887">
    <property type="entry name" value="GGDEF"/>
    <property type="match status" value="1"/>
</dbReference>
<dbReference type="InterPro" id="IPR043128">
    <property type="entry name" value="Rev_trsase/Diguanyl_cyclase"/>
</dbReference>
<evidence type="ECO:0000313" key="5">
    <source>
        <dbReference type="Proteomes" id="UP001056255"/>
    </source>
</evidence>
<dbReference type="InterPro" id="IPR003660">
    <property type="entry name" value="HAMP_dom"/>
</dbReference>
<evidence type="ECO:0000313" key="4">
    <source>
        <dbReference type="EMBL" id="USH01148.1"/>
    </source>
</evidence>
<dbReference type="InterPro" id="IPR001633">
    <property type="entry name" value="EAL_dom"/>
</dbReference>
<feature type="domain" description="GGDEF" evidence="3">
    <location>
        <begin position="265"/>
        <end position="399"/>
    </location>
</feature>
<accession>A0ABY4WNI9</accession>
<dbReference type="Gene3D" id="3.20.20.450">
    <property type="entry name" value="EAL domain"/>
    <property type="match status" value="1"/>
</dbReference>
<dbReference type="InterPro" id="IPR042461">
    <property type="entry name" value="LapD_MoxY_peri_C"/>
</dbReference>
<dbReference type="Gene3D" id="6.20.270.20">
    <property type="entry name" value="LapD/MoxY periplasmic domain"/>
    <property type="match status" value="1"/>
</dbReference>
<dbReference type="InterPro" id="IPR029787">
    <property type="entry name" value="Nucleotide_cyclase"/>
</dbReference>
<dbReference type="InterPro" id="IPR000160">
    <property type="entry name" value="GGDEF_dom"/>
</dbReference>
<dbReference type="Gene3D" id="3.30.70.270">
    <property type="match status" value="1"/>
</dbReference>
<dbReference type="SMART" id="SM00267">
    <property type="entry name" value="GGDEF"/>
    <property type="match status" value="1"/>
</dbReference>
<sequence length="649" mass="72016">MTITNKITLVVGATLLVLCSILAVTEFVMNLTFLRQELEIHANNTLHNLGLALIPILETGDVEKSELFFSSVLTQDNLVDKVTLQWAIDGKLQSWDYAMNEADIVPEWFASLVFLEPIWHTTTIKNGWTELAVLSITVSPTHANAALWELTSTFAIYSAFIIGIATLVVRLTLKRMLSPISLMTKEAKRIAKLDFSGGLPTSKYRDLSALTYAFNDMSSQLQSLFETLSEEINTLRTKYLFDEGSGLPNRSFLTRQIESWLSDGDCGVLMMINLKWLEGINPSQGTKSLNDCLRSLGRSFENILPASNDAVAARLGKAEIAILIPSVHERQARSILGELIRAINAEIIGNGMPIANGFTIGVAEKNQDDTLSSLLERANSALIEAEKEQKVFSFSLSEKELSQDEIDTKLKEAIKANSFQFSVQPIFATTSKEIEHYEVFTKIEVNGDYIPASKLISDLSRLSLATSFDRAVVNHSISVLDNNGHFAPFSVNLTADSIKDPEFISWLTSTLTVSKLKHRLSFEFAEAIACHNPKNCEAACRALREAGVRYGIDRFGQHLASVSYLRSLNPDFVKLDHSFMLHSNDDSNHLLLKPMIKMASSLGIDVIASAVEYKQQLKRFSDTRITAYYGFISPPEPLDALQQGSNKIA</sequence>
<name>A0ABY4WNI9_9GAMM</name>
<keyword evidence="5" id="KW-1185">Reference proteome</keyword>
<dbReference type="InterPro" id="IPR035919">
    <property type="entry name" value="EAL_sf"/>
</dbReference>
<dbReference type="InterPro" id="IPR050706">
    <property type="entry name" value="Cyclic-di-GMP_PDE-like"/>
</dbReference>
<organism evidence="4 5">
    <name type="scientific">Grimontia kaedaensis</name>
    <dbReference type="NCBI Taxonomy" id="2872157"/>
    <lineage>
        <taxon>Bacteria</taxon>
        <taxon>Pseudomonadati</taxon>
        <taxon>Pseudomonadota</taxon>
        <taxon>Gammaproteobacteria</taxon>
        <taxon>Vibrionales</taxon>
        <taxon>Vibrionaceae</taxon>
        <taxon>Grimontia</taxon>
    </lineage>
</organism>
<gene>
    <name evidence="4" type="ORF">K6Q96_09370</name>
</gene>
<feature type="domain" description="EAL" evidence="1">
    <location>
        <begin position="403"/>
        <end position="649"/>
    </location>
</feature>
<dbReference type="Proteomes" id="UP001056255">
    <property type="component" value="Chromosome I"/>
</dbReference>
<proteinExistence type="predicted"/>
<evidence type="ECO:0000259" key="2">
    <source>
        <dbReference type="PROSITE" id="PS50885"/>
    </source>
</evidence>
<dbReference type="RefSeq" id="WP_251875233.1">
    <property type="nucleotide sequence ID" value="NZ_CP082275.1"/>
</dbReference>
<dbReference type="SUPFAM" id="SSF55073">
    <property type="entry name" value="Nucleotide cyclase"/>
    <property type="match status" value="1"/>
</dbReference>
<reference evidence="4" key="1">
    <citation type="submission" date="2021-08" db="EMBL/GenBank/DDBJ databases">
        <authorList>
            <person name="Sakaguchi M."/>
            <person name="Kikuchi T."/>
            <person name="Urbanczyk H."/>
        </authorList>
    </citation>
    <scope>NUCLEOTIDE SEQUENCE</scope>
    <source>
        <strain evidence="4">020920N</strain>
    </source>
</reference>
<dbReference type="SUPFAM" id="SSF158472">
    <property type="entry name" value="HAMP domain-like"/>
    <property type="match status" value="1"/>
</dbReference>
<dbReference type="CDD" id="cd01948">
    <property type="entry name" value="EAL"/>
    <property type="match status" value="1"/>
</dbReference>
<evidence type="ECO:0000259" key="1">
    <source>
        <dbReference type="PROSITE" id="PS50883"/>
    </source>
</evidence>
<dbReference type="SMART" id="SM00052">
    <property type="entry name" value="EAL"/>
    <property type="match status" value="1"/>
</dbReference>
<dbReference type="SUPFAM" id="SSF141868">
    <property type="entry name" value="EAL domain-like"/>
    <property type="match status" value="1"/>
</dbReference>
<dbReference type="PROSITE" id="PS50883">
    <property type="entry name" value="EAL"/>
    <property type="match status" value="1"/>
</dbReference>
<dbReference type="Pfam" id="PF16448">
    <property type="entry name" value="LapD_MoxY_N"/>
    <property type="match status" value="1"/>
</dbReference>
<dbReference type="PANTHER" id="PTHR33121:SF79">
    <property type="entry name" value="CYCLIC DI-GMP PHOSPHODIESTERASE PDED-RELATED"/>
    <property type="match status" value="1"/>
</dbReference>
<dbReference type="Gene3D" id="1.10.8.500">
    <property type="entry name" value="HAMP domain in histidine kinase"/>
    <property type="match status" value="1"/>
</dbReference>
<dbReference type="PANTHER" id="PTHR33121">
    <property type="entry name" value="CYCLIC DI-GMP PHOSPHODIESTERASE PDEF"/>
    <property type="match status" value="1"/>
</dbReference>
<feature type="domain" description="HAMP" evidence="2">
    <location>
        <begin position="174"/>
        <end position="226"/>
    </location>
</feature>
<dbReference type="EMBL" id="CP082275">
    <property type="protein sequence ID" value="USH01148.1"/>
    <property type="molecule type" value="Genomic_DNA"/>
</dbReference>
<dbReference type="Pfam" id="PF00990">
    <property type="entry name" value="GGDEF"/>
    <property type="match status" value="1"/>
</dbReference>